<evidence type="ECO:0000313" key="2">
    <source>
        <dbReference type="EMBL" id="SMY08093.1"/>
    </source>
</evidence>
<dbReference type="InterPro" id="IPR016181">
    <property type="entry name" value="Acyl_CoA_acyltransferase"/>
</dbReference>
<evidence type="ECO:0000259" key="1">
    <source>
        <dbReference type="Pfam" id="PF00583"/>
    </source>
</evidence>
<dbReference type="SUPFAM" id="SSF55729">
    <property type="entry name" value="Acyl-CoA N-acyltransferases (Nat)"/>
    <property type="match status" value="1"/>
</dbReference>
<dbReference type="EMBL" id="FXZK01000004">
    <property type="protein sequence ID" value="SMY08093.1"/>
    <property type="molecule type" value="Genomic_DNA"/>
</dbReference>
<sequence>MERPDSPYFGDPKFQALQRARDLQVAELLDQPGAVIHARAFTSDDPESLGWSRIRKVMVDDGMVSLRGVDERLVERACDELSSFNPVVHRWDLFMADAETLRTVCRPIAALPLPDGVIRTPDAEITTELTHEVQKFLSAHGVSPFSKDALLGRLFPAKLLVLQHSDGRIAAAGFAAMTHNRYSPFAGVAWVGLIAVDPELRGLGLGKQVDALSNLAAVEELGATATMEFVARDNIPSRAMLESCGLRHVTGKSVVILSTSTDRITR</sequence>
<dbReference type="Pfam" id="PF00583">
    <property type="entry name" value="Acetyltransf_1"/>
    <property type="match status" value="1"/>
</dbReference>
<feature type="domain" description="N-acetyltransferase" evidence="1">
    <location>
        <begin position="167"/>
        <end position="245"/>
    </location>
</feature>
<dbReference type="Proteomes" id="UP000201613">
    <property type="component" value="Unassembled WGS sequence"/>
</dbReference>
<gene>
    <name evidence="2" type="ORF">LOM8899_02241</name>
</gene>
<dbReference type="RefSeq" id="WP_093992303.1">
    <property type="nucleotide sequence ID" value="NZ_FXZK01000004.1"/>
</dbReference>
<protein>
    <recommendedName>
        <fullName evidence="1">N-acetyltransferase domain-containing protein</fullName>
    </recommendedName>
</protein>
<dbReference type="Gene3D" id="3.40.630.30">
    <property type="match status" value="1"/>
</dbReference>
<evidence type="ECO:0000313" key="3">
    <source>
        <dbReference type="Proteomes" id="UP000201613"/>
    </source>
</evidence>
<organism evidence="2 3">
    <name type="scientific">Flavimaricola marinus</name>
    <dbReference type="NCBI Taxonomy" id="1819565"/>
    <lineage>
        <taxon>Bacteria</taxon>
        <taxon>Pseudomonadati</taxon>
        <taxon>Pseudomonadota</taxon>
        <taxon>Alphaproteobacteria</taxon>
        <taxon>Rhodobacterales</taxon>
        <taxon>Paracoccaceae</taxon>
        <taxon>Flavimaricola</taxon>
    </lineage>
</organism>
<dbReference type="InterPro" id="IPR000182">
    <property type="entry name" value="GNAT_dom"/>
</dbReference>
<proteinExistence type="predicted"/>
<keyword evidence="3" id="KW-1185">Reference proteome</keyword>
<dbReference type="GO" id="GO:0016747">
    <property type="term" value="F:acyltransferase activity, transferring groups other than amino-acyl groups"/>
    <property type="evidence" value="ECO:0007669"/>
    <property type="project" value="InterPro"/>
</dbReference>
<name>A0A238LEV0_9RHOB</name>
<dbReference type="AlphaFoldDB" id="A0A238LEV0"/>
<dbReference type="CDD" id="cd04301">
    <property type="entry name" value="NAT_SF"/>
    <property type="match status" value="1"/>
</dbReference>
<reference evidence="2 3" key="1">
    <citation type="submission" date="2017-05" db="EMBL/GenBank/DDBJ databases">
        <authorList>
            <person name="Song R."/>
            <person name="Chenine A.L."/>
            <person name="Ruprecht R.M."/>
        </authorList>
    </citation>
    <scope>NUCLEOTIDE SEQUENCE [LARGE SCALE GENOMIC DNA]</scope>
    <source>
        <strain evidence="2 3">CECT 8899</strain>
    </source>
</reference>
<accession>A0A238LEV0</accession>
<dbReference type="OrthoDB" id="8100468at2"/>